<name>A0AAV7GY93_DENCH</name>
<accession>A0AAV7GY93</accession>
<dbReference type="Proteomes" id="UP000775213">
    <property type="component" value="Unassembled WGS sequence"/>
</dbReference>
<evidence type="ECO:0000313" key="2">
    <source>
        <dbReference type="Proteomes" id="UP000775213"/>
    </source>
</evidence>
<gene>
    <name evidence="1" type="ORF">IEQ34_008309</name>
</gene>
<proteinExistence type="predicted"/>
<sequence length="72" mass="8384">MNGFRIVKLEYTNELRQLKIKLLQDAKEAEEACSVKLCAERWNLTNSRSADSTENMLDNLQPPECLWNISIR</sequence>
<dbReference type="EMBL" id="JAGFBR010000009">
    <property type="protein sequence ID" value="KAH0460734.1"/>
    <property type="molecule type" value="Genomic_DNA"/>
</dbReference>
<keyword evidence="2" id="KW-1185">Reference proteome</keyword>
<comment type="caution">
    <text evidence="1">The sequence shown here is derived from an EMBL/GenBank/DDBJ whole genome shotgun (WGS) entry which is preliminary data.</text>
</comment>
<protein>
    <submittedName>
        <fullName evidence="1">Uncharacterized protein</fullName>
    </submittedName>
</protein>
<reference evidence="1 2" key="1">
    <citation type="journal article" date="2021" name="Hortic Res">
        <title>Chromosome-scale assembly of the Dendrobium chrysotoxum genome enhances the understanding of orchid evolution.</title>
        <authorList>
            <person name="Zhang Y."/>
            <person name="Zhang G.Q."/>
            <person name="Zhang D."/>
            <person name="Liu X.D."/>
            <person name="Xu X.Y."/>
            <person name="Sun W.H."/>
            <person name="Yu X."/>
            <person name="Zhu X."/>
            <person name="Wang Z.W."/>
            <person name="Zhao X."/>
            <person name="Zhong W.Y."/>
            <person name="Chen H."/>
            <person name="Yin W.L."/>
            <person name="Huang T."/>
            <person name="Niu S.C."/>
            <person name="Liu Z.J."/>
        </authorList>
    </citation>
    <scope>NUCLEOTIDE SEQUENCE [LARGE SCALE GENOMIC DNA]</scope>
    <source>
        <strain evidence="1">Lindl</strain>
    </source>
</reference>
<evidence type="ECO:0000313" key="1">
    <source>
        <dbReference type="EMBL" id="KAH0460734.1"/>
    </source>
</evidence>
<organism evidence="1 2">
    <name type="scientific">Dendrobium chrysotoxum</name>
    <name type="common">Orchid</name>
    <dbReference type="NCBI Taxonomy" id="161865"/>
    <lineage>
        <taxon>Eukaryota</taxon>
        <taxon>Viridiplantae</taxon>
        <taxon>Streptophyta</taxon>
        <taxon>Embryophyta</taxon>
        <taxon>Tracheophyta</taxon>
        <taxon>Spermatophyta</taxon>
        <taxon>Magnoliopsida</taxon>
        <taxon>Liliopsida</taxon>
        <taxon>Asparagales</taxon>
        <taxon>Orchidaceae</taxon>
        <taxon>Epidendroideae</taxon>
        <taxon>Malaxideae</taxon>
        <taxon>Dendrobiinae</taxon>
        <taxon>Dendrobium</taxon>
    </lineage>
</organism>
<dbReference type="AlphaFoldDB" id="A0AAV7GY93"/>